<dbReference type="Proteomes" id="UP000182658">
    <property type="component" value="Unassembled WGS sequence"/>
</dbReference>
<feature type="chain" id="PRO_5013199086" description="Secreted protein" evidence="1">
    <location>
        <begin position="19"/>
        <end position="153"/>
    </location>
</feature>
<evidence type="ECO:0000313" key="2">
    <source>
        <dbReference type="EMBL" id="OIW30575.1"/>
    </source>
</evidence>
<proteinExistence type="predicted"/>
<evidence type="ECO:0000256" key="1">
    <source>
        <dbReference type="SAM" id="SignalP"/>
    </source>
</evidence>
<name>A0A1J7ISG3_9PEZI</name>
<organism evidence="2 3">
    <name type="scientific">Coniochaeta ligniaria NRRL 30616</name>
    <dbReference type="NCBI Taxonomy" id="1408157"/>
    <lineage>
        <taxon>Eukaryota</taxon>
        <taxon>Fungi</taxon>
        <taxon>Dikarya</taxon>
        <taxon>Ascomycota</taxon>
        <taxon>Pezizomycotina</taxon>
        <taxon>Sordariomycetes</taxon>
        <taxon>Sordariomycetidae</taxon>
        <taxon>Coniochaetales</taxon>
        <taxon>Coniochaetaceae</taxon>
        <taxon>Coniochaeta</taxon>
    </lineage>
</organism>
<evidence type="ECO:0008006" key="4">
    <source>
        <dbReference type="Google" id="ProtNLM"/>
    </source>
</evidence>
<reference evidence="2 3" key="1">
    <citation type="submission" date="2016-10" db="EMBL/GenBank/DDBJ databases">
        <title>Draft genome sequence of Coniochaeta ligniaria NRRL30616, a lignocellulolytic fungus for bioabatement of inhibitors in plant biomass hydrolysates.</title>
        <authorList>
            <consortium name="DOE Joint Genome Institute"/>
            <person name="Jimenez D.J."/>
            <person name="Hector R.E."/>
            <person name="Riley R."/>
            <person name="Sun H."/>
            <person name="Grigoriev I.V."/>
            <person name="Van Elsas J.D."/>
            <person name="Nichols N.N."/>
        </authorList>
    </citation>
    <scope>NUCLEOTIDE SEQUENCE [LARGE SCALE GENOMIC DNA]</scope>
    <source>
        <strain evidence="2 3">NRRL 30616</strain>
    </source>
</reference>
<dbReference type="AlphaFoldDB" id="A0A1J7ISG3"/>
<evidence type="ECO:0000313" key="3">
    <source>
        <dbReference type="Proteomes" id="UP000182658"/>
    </source>
</evidence>
<dbReference type="EMBL" id="KV875096">
    <property type="protein sequence ID" value="OIW30575.1"/>
    <property type="molecule type" value="Genomic_DNA"/>
</dbReference>
<keyword evidence="3" id="KW-1185">Reference proteome</keyword>
<gene>
    <name evidence="2" type="ORF">CONLIGDRAFT_283925</name>
</gene>
<accession>A0A1J7ISG3</accession>
<keyword evidence="1" id="KW-0732">Signal</keyword>
<dbReference type="InParanoid" id="A0A1J7ISG3"/>
<feature type="signal peptide" evidence="1">
    <location>
        <begin position="1"/>
        <end position="18"/>
    </location>
</feature>
<sequence>MKALALSLATWLYSLSSSASLRLSSGVSSASSARSCSTSFRRSEISFFCWSSVVPSLPASSIRCCVSARCASRARLACSGEVAWLSVKMLESNAAYRSRVGPVGGEVNGSWVGEPSLSEAITPAVAMAAVVPVAGQIKRLPNYKDNTGDDRKC</sequence>
<protein>
    <recommendedName>
        <fullName evidence="4">Secreted protein</fullName>
    </recommendedName>
</protein>